<accession>A0A9W8ZTT7</accession>
<dbReference type="AlphaFoldDB" id="A0A9W8ZTT7"/>
<dbReference type="Proteomes" id="UP001150238">
    <property type="component" value="Unassembled WGS sequence"/>
</dbReference>
<gene>
    <name evidence="3" type="ORF">C8J55DRAFT_526466</name>
</gene>
<feature type="compositionally biased region" description="Low complexity" evidence="1">
    <location>
        <begin position="135"/>
        <end position="161"/>
    </location>
</feature>
<feature type="signal peptide" evidence="2">
    <location>
        <begin position="1"/>
        <end position="21"/>
    </location>
</feature>
<sequence length="185" mass="18944">MIARLPLALAVASALVHVASAQLQVLSPGGDNLWWVADNENLLVWNCNESQEQTFTVLVANPNMASPLAIIAEQPNYVCSLLVTKDQMGGLPVGTGYTAQLANPLNSTDVYAQSSAFEIKAAGSAYPSTTVSPESATFTPSSSGSSSSATATSSDSTSSSSNDGFGIKASMGAVVVGAIMGMFML</sequence>
<feature type="region of interest" description="Disordered" evidence="1">
    <location>
        <begin position="126"/>
        <end position="162"/>
    </location>
</feature>
<evidence type="ECO:0000313" key="3">
    <source>
        <dbReference type="EMBL" id="KAJ4466832.1"/>
    </source>
</evidence>
<organism evidence="3 4">
    <name type="scientific">Lentinula lateritia</name>
    <dbReference type="NCBI Taxonomy" id="40482"/>
    <lineage>
        <taxon>Eukaryota</taxon>
        <taxon>Fungi</taxon>
        <taxon>Dikarya</taxon>
        <taxon>Basidiomycota</taxon>
        <taxon>Agaricomycotina</taxon>
        <taxon>Agaricomycetes</taxon>
        <taxon>Agaricomycetidae</taxon>
        <taxon>Agaricales</taxon>
        <taxon>Marasmiineae</taxon>
        <taxon>Omphalotaceae</taxon>
        <taxon>Lentinula</taxon>
    </lineage>
</organism>
<comment type="caution">
    <text evidence="3">The sequence shown here is derived from an EMBL/GenBank/DDBJ whole genome shotgun (WGS) entry which is preliminary data.</text>
</comment>
<evidence type="ECO:0000256" key="1">
    <source>
        <dbReference type="SAM" id="MobiDB-lite"/>
    </source>
</evidence>
<name>A0A9W8ZTT7_9AGAR</name>
<reference evidence="3" key="1">
    <citation type="submission" date="2022-08" db="EMBL/GenBank/DDBJ databases">
        <authorList>
            <consortium name="DOE Joint Genome Institute"/>
            <person name="Min B."/>
            <person name="Riley R."/>
            <person name="Sierra-Patev S."/>
            <person name="Naranjo-Ortiz M."/>
            <person name="Looney B."/>
            <person name="Konkel Z."/>
            <person name="Slot J.C."/>
            <person name="Sakamoto Y."/>
            <person name="Steenwyk J.L."/>
            <person name="Rokas A."/>
            <person name="Carro J."/>
            <person name="Camarero S."/>
            <person name="Ferreira P."/>
            <person name="Molpeceres G."/>
            <person name="Ruiz-Duenas F.J."/>
            <person name="Serrano A."/>
            <person name="Henrissat B."/>
            <person name="Drula E."/>
            <person name="Hughes K.W."/>
            <person name="Mata J.L."/>
            <person name="Ishikawa N.K."/>
            <person name="Vargas-Isla R."/>
            <person name="Ushijima S."/>
            <person name="Smith C.A."/>
            <person name="Ahrendt S."/>
            <person name="Andreopoulos W."/>
            <person name="He G."/>
            <person name="Labutti K."/>
            <person name="Lipzen A."/>
            <person name="Ng V."/>
            <person name="Sandor L."/>
            <person name="Barry K."/>
            <person name="Martinez A.T."/>
            <person name="Xiao Y."/>
            <person name="Gibbons J.G."/>
            <person name="Terashima K."/>
            <person name="Hibbett D.S."/>
            <person name="Grigoriev I.V."/>
        </authorList>
    </citation>
    <scope>NUCLEOTIDE SEQUENCE</scope>
    <source>
        <strain evidence="3">Sp2 HRB7682 ss15</strain>
    </source>
</reference>
<protein>
    <submittedName>
        <fullName evidence="3">Uncharacterized protein</fullName>
    </submittedName>
</protein>
<reference evidence="3" key="2">
    <citation type="journal article" date="2023" name="Proc. Natl. Acad. Sci. U.S.A.">
        <title>A global phylogenomic analysis of the shiitake genus Lentinula.</title>
        <authorList>
            <person name="Sierra-Patev S."/>
            <person name="Min B."/>
            <person name="Naranjo-Ortiz M."/>
            <person name="Looney B."/>
            <person name="Konkel Z."/>
            <person name="Slot J.C."/>
            <person name="Sakamoto Y."/>
            <person name="Steenwyk J.L."/>
            <person name="Rokas A."/>
            <person name="Carro J."/>
            <person name="Camarero S."/>
            <person name="Ferreira P."/>
            <person name="Molpeceres G."/>
            <person name="Ruiz-Duenas F.J."/>
            <person name="Serrano A."/>
            <person name="Henrissat B."/>
            <person name="Drula E."/>
            <person name="Hughes K.W."/>
            <person name="Mata J.L."/>
            <person name="Ishikawa N.K."/>
            <person name="Vargas-Isla R."/>
            <person name="Ushijima S."/>
            <person name="Smith C.A."/>
            <person name="Donoghue J."/>
            <person name="Ahrendt S."/>
            <person name="Andreopoulos W."/>
            <person name="He G."/>
            <person name="LaButti K."/>
            <person name="Lipzen A."/>
            <person name="Ng V."/>
            <person name="Riley R."/>
            <person name="Sandor L."/>
            <person name="Barry K."/>
            <person name="Martinez A.T."/>
            <person name="Xiao Y."/>
            <person name="Gibbons J.G."/>
            <person name="Terashima K."/>
            <person name="Grigoriev I.V."/>
            <person name="Hibbett D."/>
        </authorList>
    </citation>
    <scope>NUCLEOTIDE SEQUENCE</scope>
    <source>
        <strain evidence="3">Sp2 HRB7682 ss15</strain>
    </source>
</reference>
<evidence type="ECO:0000256" key="2">
    <source>
        <dbReference type="SAM" id="SignalP"/>
    </source>
</evidence>
<evidence type="ECO:0000313" key="4">
    <source>
        <dbReference type="Proteomes" id="UP001150238"/>
    </source>
</evidence>
<feature type="chain" id="PRO_5040898124" evidence="2">
    <location>
        <begin position="22"/>
        <end position="185"/>
    </location>
</feature>
<dbReference type="EMBL" id="JANVFS010000043">
    <property type="protein sequence ID" value="KAJ4466832.1"/>
    <property type="molecule type" value="Genomic_DNA"/>
</dbReference>
<keyword evidence="2" id="KW-0732">Signal</keyword>
<proteinExistence type="predicted"/>